<sequence length="334" mass="37769">MSESDTKRANTMDQPTIGTHDGSFHCDEALACFLLRLLPTYKDCAIIRTRNQEKLDTCTVVVDVGGKFDPTKLRFDHHQREFAHTMNSLDNNKRWTTKLSSAGLVYFHFGREIIKEVCKTDDSTTEVLFDQMYDNFVEEIDAVDNGISPHEGQPKYRVASTVGNRVARLNPPWTEKNPDFDAQFKKAMNLVGQEFLEVLNHYNDVWLPARKHVVNALSTRKEVDKSGEIIVFEQACPWKAHLFALEEEADEKINIKYALFTDTHGKWRVMAVPVSPSSFTSRKALPEVWRGLRDQELSDKAGIPGCIFVHASGFIGGNNTKEGALAMARASLKM</sequence>
<evidence type="ECO:0000313" key="3">
    <source>
        <dbReference type="Proteomes" id="UP000007799"/>
    </source>
</evidence>
<dbReference type="GO" id="GO:0005737">
    <property type="term" value="C:cytoplasm"/>
    <property type="evidence" value="ECO:0007669"/>
    <property type="project" value="TreeGrafter"/>
</dbReference>
<dbReference type="FunCoup" id="F2U1C4">
    <property type="interactions" value="2143"/>
</dbReference>
<dbReference type="GO" id="GO:0005634">
    <property type="term" value="C:nucleus"/>
    <property type="evidence" value="ECO:0007669"/>
    <property type="project" value="TreeGrafter"/>
</dbReference>
<dbReference type="STRING" id="946362.F2U1C4"/>
<dbReference type="EMBL" id="GL832959">
    <property type="protein sequence ID" value="EGD81426.1"/>
    <property type="molecule type" value="Genomic_DNA"/>
</dbReference>
<dbReference type="InterPro" id="IPR003226">
    <property type="entry name" value="MYG1_exonuclease"/>
</dbReference>
<dbReference type="Proteomes" id="UP000007799">
    <property type="component" value="Unassembled WGS sequence"/>
</dbReference>
<dbReference type="eggNOG" id="KOG2948">
    <property type="taxonomic scope" value="Eukaryota"/>
</dbReference>
<dbReference type="GeneID" id="16077222"/>
<dbReference type="PANTHER" id="PTHR11215:SF1">
    <property type="entry name" value="MYG1 EXONUCLEASE"/>
    <property type="match status" value="1"/>
</dbReference>
<organism evidence="2 3">
    <name type="scientific">Salpingoeca rosetta (strain ATCC 50818 / BSB-021)</name>
    <dbReference type="NCBI Taxonomy" id="946362"/>
    <lineage>
        <taxon>Eukaryota</taxon>
        <taxon>Choanoflagellata</taxon>
        <taxon>Craspedida</taxon>
        <taxon>Salpingoecidae</taxon>
        <taxon>Salpingoeca</taxon>
    </lineage>
</organism>
<keyword evidence="3" id="KW-1185">Reference proteome</keyword>
<dbReference type="InParanoid" id="F2U1C4"/>
<dbReference type="PANTHER" id="PTHR11215">
    <property type="entry name" value="METAL DEPENDENT HYDROLASE - RELATED"/>
    <property type="match status" value="1"/>
</dbReference>
<comment type="similarity">
    <text evidence="1">Belongs to the MYG1 family.</text>
</comment>
<reference evidence="2" key="1">
    <citation type="submission" date="2009-08" db="EMBL/GenBank/DDBJ databases">
        <title>Annotation of Salpingoeca rosetta.</title>
        <authorList>
            <consortium name="The Broad Institute Genome Sequencing Platform"/>
            <person name="Russ C."/>
            <person name="Cuomo C."/>
            <person name="Burger G."/>
            <person name="Gray M.W."/>
            <person name="Holland P.W.H."/>
            <person name="King N."/>
            <person name="Lang F.B.F."/>
            <person name="Roger A.J."/>
            <person name="Ruiz-Trillo I."/>
            <person name="Young S.K."/>
            <person name="Zeng Q."/>
            <person name="Gargeya S."/>
            <person name="Alvarado L."/>
            <person name="Berlin A."/>
            <person name="Chapman S.B."/>
            <person name="Chen Z."/>
            <person name="Freedman E."/>
            <person name="Gellesch M."/>
            <person name="Goldberg J."/>
            <person name="Griggs A."/>
            <person name="Gujja S."/>
            <person name="Heilman E."/>
            <person name="Heiman D."/>
            <person name="Howarth C."/>
            <person name="Mehta T."/>
            <person name="Neiman D."/>
            <person name="Pearson M."/>
            <person name="Roberts A."/>
            <person name="Saif S."/>
            <person name="Shea T."/>
            <person name="Shenoy N."/>
            <person name="Sisk P."/>
            <person name="Stolte C."/>
            <person name="Sykes S."/>
            <person name="White J."/>
            <person name="Yandava C."/>
            <person name="Haas B."/>
            <person name="Nusbaum C."/>
            <person name="Birren B."/>
        </authorList>
    </citation>
    <scope>NUCLEOTIDE SEQUENCE</scope>
    <source>
        <strain evidence="2">ATCC 50818</strain>
    </source>
</reference>
<accession>F2U1C4</accession>
<dbReference type="Pfam" id="PF03690">
    <property type="entry name" value="MYG1_exonuc"/>
    <property type="match status" value="1"/>
</dbReference>
<dbReference type="KEGG" id="sre:PTSG_02147"/>
<dbReference type="OrthoDB" id="10265310at2759"/>
<dbReference type="RefSeq" id="XP_004996630.1">
    <property type="nucleotide sequence ID" value="XM_004996573.1"/>
</dbReference>
<dbReference type="OMA" id="FHCDEVV"/>
<evidence type="ECO:0000313" key="2">
    <source>
        <dbReference type="EMBL" id="EGD81426.1"/>
    </source>
</evidence>
<gene>
    <name evidence="2" type="ORF">PTSG_02147</name>
</gene>
<proteinExistence type="inferred from homology"/>
<dbReference type="AlphaFoldDB" id="F2U1C4"/>
<protein>
    <submittedName>
        <fullName evidence="2">MYG1 protein</fullName>
    </submittedName>
</protein>
<evidence type="ECO:0000256" key="1">
    <source>
        <dbReference type="ARBA" id="ARBA00010105"/>
    </source>
</evidence>
<name>F2U1C4_SALR5</name>